<evidence type="ECO:0000313" key="7">
    <source>
        <dbReference type="EMBL" id="KAK7909591.1"/>
    </source>
</evidence>
<feature type="chain" id="PRO_5043597902" description="Ig-like domain-containing protein" evidence="5">
    <location>
        <begin position="17"/>
        <end position="289"/>
    </location>
</feature>
<dbReference type="InterPro" id="IPR013783">
    <property type="entry name" value="Ig-like_fold"/>
</dbReference>
<feature type="region of interest" description="Disordered" evidence="3">
    <location>
        <begin position="214"/>
        <end position="234"/>
    </location>
</feature>
<dbReference type="PROSITE" id="PS50835">
    <property type="entry name" value="IG_LIKE"/>
    <property type="match status" value="1"/>
</dbReference>
<dbReference type="InterPro" id="IPR007110">
    <property type="entry name" value="Ig-like_dom"/>
</dbReference>
<dbReference type="AlphaFoldDB" id="A0AAW0NYK9"/>
<dbReference type="Gene3D" id="2.60.40.10">
    <property type="entry name" value="Immunoglobulins"/>
    <property type="match status" value="1"/>
</dbReference>
<feature type="domain" description="Ig-like" evidence="6">
    <location>
        <begin position="127"/>
        <end position="220"/>
    </location>
</feature>
<comment type="caution">
    <text evidence="7">The sequence shown here is derived from an EMBL/GenBank/DDBJ whole genome shotgun (WGS) entry which is preliminary data.</text>
</comment>
<reference evidence="8" key="1">
    <citation type="submission" date="2024-04" db="EMBL/GenBank/DDBJ databases">
        <title>Salinicola lusitanus LLJ914,a marine bacterium isolated from the Okinawa Trough.</title>
        <authorList>
            <person name="Li J."/>
        </authorList>
    </citation>
    <scope>NUCLEOTIDE SEQUENCE [LARGE SCALE GENOMIC DNA]</scope>
</reference>
<evidence type="ECO:0000313" key="8">
    <source>
        <dbReference type="Proteomes" id="UP001460270"/>
    </source>
</evidence>
<evidence type="ECO:0000256" key="4">
    <source>
        <dbReference type="SAM" id="Phobius"/>
    </source>
</evidence>
<keyword evidence="4" id="KW-0472">Membrane</keyword>
<evidence type="ECO:0000256" key="3">
    <source>
        <dbReference type="SAM" id="MobiDB-lite"/>
    </source>
</evidence>
<keyword evidence="1 5" id="KW-0732">Signal</keyword>
<dbReference type="SUPFAM" id="SSF48726">
    <property type="entry name" value="Immunoglobulin"/>
    <property type="match status" value="1"/>
</dbReference>
<feature type="transmembrane region" description="Helical" evidence="4">
    <location>
        <begin position="242"/>
        <end position="264"/>
    </location>
</feature>
<dbReference type="GO" id="GO:0004888">
    <property type="term" value="F:transmembrane signaling receptor activity"/>
    <property type="evidence" value="ECO:0007669"/>
    <property type="project" value="TreeGrafter"/>
</dbReference>
<dbReference type="Proteomes" id="UP001460270">
    <property type="component" value="Unassembled WGS sequence"/>
</dbReference>
<keyword evidence="4" id="KW-0812">Transmembrane</keyword>
<organism evidence="7 8">
    <name type="scientific">Mugilogobius chulae</name>
    <name type="common">yellowstripe goby</name>
    <dbReference type="NCBI Taxonomy" id="88201"/>
    <lineage>
        <taxon>Eukaryota</taxon>
        <taxon>Metazoa</taxon>
        <taxon>Chordata</taxon>
        <taxon>Craniata</taxon>
        <taxon>Vertebrata</taxon>
        <taxon>Euteleostomi</taxon>
        <taxon>Actinopterygii</taxon>
        <taxon>Neopterygii</taxon>
        <taxon>Teleostei</taxon>
        <taxon>Neoteleostei</taxon>
        <taxon>Acanthomorphata</taxon>
        <taxon>Gobiaria</taxon>
        <taxon>Gobiiformes</taxon>
        <taxon>Gobioidei</taxon>
        <taxon>Gobiidae</taxon>
        <taxon>Gobionellinae</taxon>
        <taxon>Mugilogobius</taxon>
    </lineage>
</organism>
<dbReference type="PANTHER" id="PTHR11481:SF64">
    <property type="entry name" value="FC RECEPTOR-LIKE PROTEIN 4"/>
    <property type="match status" value="1"/>
</dbReference>
<evidence type="ECO:0000256" key="5">
    <source>
        <dbReference type="SAM" id="SignalP"/>
    </source>
</evidence>
<evidence type="ECO:0000256" key="2">
    <source>
        <dbReference type="ARBA" id="ARBA00023157"/>
    </source>
</evidence>
<evidence type="ECO:0000256" key="1">
    <source>
        <dbReference type="ARBA" id="ARBA00022729"/>
    </source>
</evidence>
<sequence>MVLADTGLWCVPMVLAADLVAAEPVTEMCGAVGLVQRSLHGGHQYEGGPVTLNITPHSSQFHTLQHFNVSCPSEAWTVVRITQAKGTPESCGGTWGQPQDAGCTVGPTIGSDSGLYRCQNNQSQCSPAANITVIKEKVVLQSPPFPSAEGDKVTLKCLFRNQNHEKPTSDFNASFFRNGDFVGQFPGGEMVLEHVYKEHQGLYQCEHPKEANKSMESPLSVKEKGAPLPSPPPEPKEKLHRILISLGLFLLYTVIFCISISIYCKCTRVLTLGTSRRPVPEVLRVRDGL</sequence>
<dbReference type="GO" id="GO:0009897">
    <property type="term" value="C:external side of plasma membrane"/>
    <property type="evidence" value="ECO:0007669"/>
    <property type="project" value="TreeGrafter"/>
</dbReference>
<gene>
    <name evidence="7" type="ORF">WMY93_014275</name>
</gene>
<keyword evidence="2" id="KW-1015">Disulfide bond</keyword>
<name>A0AAW0NYK9_9GOBI</name>
<accession>A0AAW0NYK9</accession>
<dbReference type="EMBL" id="JBBPFD010000010">
    <property type="protein sequence ID" value="KAK7909591.1"/>
    <property type="molecule type" value="Genomic_DNA"/>
</dbReference>
<keyword evidence="4" id="KW-1133">Transmembrane helix</keyword>
<dbReference type="GO" id="GO:0007166">
    <property type="term" value="P:cell surface receptor signaling pathway"/>
    <property type="evidence" value="ECO:0007669"/>
    <property type="project" value="TreeGrafter"/>
</dbReference>
<dbReference type="PANTHER" id="PTHR11481">
    <property type="entry name" value="IMMUNOGLOBULIN FC RECEPTOR"/>
    <property type="match status" value="1"/>
</dbReference>
<dbReference type="InterPro" id="IPR036179">
    <property type="entry name" value="Ig-like_dom_sf"/>
</dbReference>
<proteinExistence type="predicted"/>
<evidence type="ECO:0000259" key="6">
    <source>
        <dbReference type="PROSITE" id="PS50835"/>
    </source>
</evidence>
<protein>
    <recommendedName>
        <fullName evidence="6">Ig-like domain-containing protein</fullName>
    </recommendedName>
</protein>
<dbReference type="InterPro" id="IPR050488">
    <property type="entry name" value="Ig_Fc_receptor"/>
</dbReference>
<keyword evidence="8" id="KW-1185">Reference proteome</keyword>
<dbReference type="GO" id="GO:0006955">
    <property type="term" value="P:immune response"/>
    <property type="evidence" value="ECO:0007669"/>
    <property type="project" value="TreeGrafter"/>
</dbReference>
<feature type="signal peptide" evidence="5">
    <location>
        <begin position="1"/>
        <end position="16"/>
    </location>
</feature>